<comment type="caution">
    <text evidence="1">The sequence shown here is derived from an EMBL/GenBank/DDBJ whole genome shotgun (WGS) entry which is preliminary data.</text>
</comment>
<dbReference type="EMBL" id="RBUY01000118">
    <property type="protein sequence ID" value="RMV74071.1"/>
    <property type="molecule type" value="Genomic_DNA"/>
</dbReference>
<evidence type="ECO:0000313" key="1">
    <source>
        <dbReference type="EMBL" id="RMV74071.1"/>
    </source>
</evidence>
<accession>A0A3M6F0B2</accession>
<reference evidence="1 2" key="1">
    <citation type="submission" date="2018-08" db="EMBL/GenBank/DDBJ databases">
        <title>Recombination of ecologically and evolutionarily significant loci maintains genetic cohesion in the Pseudomonas syringae species complex.</title>
        <authorList>
            <person name="Dillon M."/>
            <person name="Thakur S."/>
            <person name="Almeida R.N.D."/>
            <person name="Weir B.S."/>
            <person name="Guttman D.S."/>
        </authorList>
    </citation>
    <scope>NUCLEOTIDE SEQUENCE [LARGE SCALE GENOMIC DNA]</scope>
    <source>
        <strain evidence="1 2">ICMP 7496</strain>
    </source>
</reference>
<name>A0A3M6F0B2_9PSED</name>
<sequence length="151" mass="16941">MRGCVVAQLKFSVSSEDCKIIQSTTSGVVSFGVDMDVMRIISPGKVQGQHVVVRLRHVDIPVARSQIGLRGFEPVSTDGSRLKYEVRGRVTYVFKDEDGENVYVSRGLNTYEGNKILKGGIELLYQFDARYEDFEVLNKKLLKLIDSISVH</sequence>
<evidence type="ECO:0000313" key="2">
    <source>
        <dbReference type="Proteomes" id="UP000269872"/>
    </source>
</evidence>
<dbReference type="Proteomes" id="UP000269872">
    <property type="component" value="Unassembled WGS sequence"/>
</dbReference>
<dbReference type="AlphaFoldDB" id="A0A3M6F0B2"/>
<protein>
    <submittedName>
        <fullName evidence="1">Uncharacterized protein</fullName>
    </submittedName>
</protein>
<gene>
    <name evidence="1" type="ORF">ALP05_02573</name>
</gene>
<proteinExistence type="predicted"/>
<organism evidence="1 2">
    <name type="scientific">Pseudomonas caricapapayae</name>
    <dbReference type="NCBI Taxonomy" id="46678"/>
    <lineage>
        <taxon>Bacteria</taxon>
        <taxon>Pseudomonadati</taxon>
        <taxon>Pseudomonadota</taxon>
        <taxon>Gammaproteobacteria</taxon>
        <taxon>Pseudomonadales</taxon>
        <taxon>Pseudomonadaceae</taxon>
        <taxon>Pseudomonas</taxon>
    </lineage>
</organism>